<evidence type="ECO:0000313" key="3">
    <source>
        <dbReference type="Proteomes" id="UP000837857"/>
    </source>
</evidence>
<accession>A0ABN8J1F2</accession>
<proteinExistence type="predicted"/>
<evidence type="ECO:0000256" key="1">
    <source>
        <dbReference type="SAM" id="MobiDB-lite"/>
    </source>
</evidence>
<keyword evidence="3" id="KW-1185">Reference proteome</keyword>
<reference evidence="2" key="1">
    <citation type="submission" date="2022-03" db="EMBL/GenBank/DDBJ databases">
        <authorList>
            <person name="Martin H S."/>
        </authorList>
    </citation>
    <scope>NUCLEOTIDE SEQUENCE</scope>
</reference>
<feature type="non-terminal residue" evidence="2">
    <location>
        <position position="103"/>
    </location>
</feature>
<dbReference type="EMBL" id="OW152819">
    <property type="protein sequence ID" value="CAH2074229.1"/>
    <property type="molecule type" value="Genomic_DNA"/>
</dbReference>
<protein>
    <submittedName>
        <fullName evidence="2">Uncharacterized protein</fullName>
    </submittedName>
</protein>
<gene>
    <name evidence="2" type="ORF">IPOD504_LOCUS15978</name>
</gene>
<sequence>MAFRLLSYKITGGGAGVRRGVRASPHLPAPAPTNRAGPKRQDADVFLVGNVVRNNVNTRGLLCRNRPPCPPPPVDAVPFNKNARVNTVPRIAAFDLHLRTELC</sequence>
<organism evidence="2 3">
    <name type="scientific">Iphiclides podalirius</name>
    <name type="common">scarce swallowtail</name>
    <dbReference type="NCBI Taxonomy" id="110791"/>
    <lineage>
        <taxon>Eukaryota</taxon>
        <taxon>Metazoa</taxon>
        <taxon>Ecdysozoa</taxon>
        <taxon>Arthropoda</taxon>
        <taxon>Hexapoda</taxon>
        <taxon>Insecta</taxon>
        <taxon>Pterygota</taxon>
        <taxon>Neoptera</taxon>
        <taxon>Endopterygota</taxon>
        <taxon>Lepidoptera</taxon>
        <taxon>Glossata</taxon>
        <taxon>Ditrysia</taxon>
        <taxon>Papilionoidea</taxon>
        <taxon>Papilionidae</taxon>
        <taxon>Papilioninae</taxon>
        <taxon>Iphiclides</taxon>
    </lineage>
</organism>
<dbReference type="Proteomes" id="UP000837857">
    <property type="component" value="Chromosome 7"/>
</dbReference>
<feature type="region of interest" description="Disordered" evidence="1">
    <location>
        <begin position="17"/>
        <end position="40"/>
    </location>
</feature>
<evidence type="ECO:0000313" key="2">
    <source>
        <dbReference type="EMBL" id="CAH2074229.1"/>
    </source>
</evidence>
<name>A0ABN8J1F2_9NEOP</name>